<dbReference type="Gene3D" id="3.40.50.150">
    <property type="entry name" value="Vaccinia Virus protein VP39"/>
    <property type="match status" value="1"/>
</dbReference>
<dbReference type="EnsemblProtists" id="EOD37736">
    <property type="protein sequence ID" value="EOD37736"/>
    <property type="gene ID" value="EMIHUDRAFT_460488"/>
</dbReference>
<keyword evidence="2" id="KW-1185">Reference proteome</keyword>
<dbReference type="PaxDb" id="2903-EOD37736"/>
<proteinExistence type="predicted"/>
<dbReference type="HOGENOM" id="CLU_805195_0_0_1"/>
<reference evidence="1" key="2">
    <citation type="submission" date="2024-10" db="UniProtKB">
        <authorList>
            <consortium name="EnsemblProtists"/>
        </authorList>
    </citation>
    <scope>IDENTIFICATION</scope>
</reference>
<accession>A0A0D3KPQ1</accession>
<evidence type="ECO:0000313" key="1">
    <source>
        <dbReference type="EnsemblProtists" id="EOD37736"/>
    </source>
</evidence>
<evidence type="ECO:0008006" key="3">
    <source>
        <dbReference type="Google" id="ProtNLM"/>
    </source>
</evidence>
<dbReference type="AlphaFoldDB" id="A0A0D3KPQ1"/>
<reference evidence="2" key="1">
    <citation type="journal article" date="2013" name="Nature">
        <title>Pan genome of the phytoplankton Emiliania underpins its global distribution.</title>
        <authorList>
            <person name="Read B.A."/>
            <person name="Kegel J."/>
            <person name="Klute M.J."/>
            <person name="Kuo A."/>
            <person name="Lefebvre S.C."/>
            <person name="Maumus F."/>
            <person name="Mayer C."/>
            <person name="Miller J."/>
            <person name="Monier A."/>
            <person name="Salamov A."/>
            <person name="Young J."/>
            <person name="Aguilar M."/>
            <person name="Claverie J.M."/>
            <person name="Frickenhaus S."/>
            <person name="Gonzalez K."/>
            <person name="Herman E.K."/>
            <person name="Lin Y.C."/>
            <person name="Napier J."/>
            <person name="Ogata H."/>
            <person name="Sarno A.F."/>
            <person name="Shmutz J."/>
            <person name="Schroeder D."/>
            <person name="de Vargas C."/>
            <person name="Verret F."/>
            <person name="von Dassow P."/>
            <person name="Valentin K."/>
            <person name="Van de Peer Y."/>
            <person name="Wheeler G."/>
            <person name="Dacks J.B."/>
            <person name="Delwiche C.F."/>
            <person name="Dyhrman S.T."/>
            <person name="Glockner G."/>
            <person name="John U."/>
            <person name="Richards T."/>
            <person name="Worden A.Z."/>
            <person name="Zhang X."/>
            <person name="Grigoriev I.V."/>
            <person name="Allen A.E."/>
            <person name="Bidle K."/>
            <person name="Borodovsky M."/>
            <person name="Bowler C."/>
            <person name="Brownlee C."/>
            <person name="Cock J.M."/>
            <person name="Elias M."/>
            <person name="Gladyshev V.N."/>
            <person name="Groth M."/>
            <person name="Guda C."/>
            <person name="Hadaegh A."/>
            <person name="Iglesias-Rodriguez M.D."/>
            <person name="Jenkins J."/>
            <person name="Jones B.M."/>
            <person name="Lawson T."/>
            <person name="Leese F."/>
            <person name="Lindquist E."/>
            <person name="Lobanov A."/>
            <person name="Lomsadze A."/>
            <person name="Malik S.B."/>
            <person name="Marsh M.E."/>
            <person name="Mackinder L."/>
            <person name="Mock T."/>
            <person name="Mueller-Roeber B."/>
            <person name="Pagarete A."/>
            <person name="Parker M."/>
            <person name="Probert I."/>
            <person name="Quesneville H."/>
            <person name="Raines C."/>
            <person name="Rensing S.A."/>
            <person name="Riano-Pachon D.M."/>
            <person name="Richier S."/>
            <person name="Rokitta S."/>
            <person name="Shiraiwa Y."/>
            <person name="Soanes D.M."/>
            <person name="van der Giezen M."/>
            <person name="Wahlund T.M."/>
            <person name="Williams B."/>
            <person name="Wilson W."/>
            <person name="Wolfe G."/>
            <person name="Wurch L.L."/>
        </authorList>
    </citation>
    <scope>NUCLEOTIDE SEQUENCE</scope>
</reference>
<dbReference type="eggNOG" id="ENOG502S8Q1">
    <property type="taxonomic scope" value="Eukaryota"/>
</dbReference>
<dbReference type="Proteomes" id="UP000013827">
    <property type="component" value="Unassembled WGS sequence"/>
</dbReference>
<organism evidence="1 2">
    <name type="scientific">Emiliania huxleyi (strain CCMP1516)</name>
    <dbReference type="NCBI Taxonomy" id="280463"/>
    <lineage>
        <taxon>Eukaryota</taxon>
        <taxon>Haptista</taxon>
        <taxon>Haptophyta</taxon>
        <taxon>Prymnesiophyceae</taxon>
        <taxon>Isochrysidales</taxon>
        <taxon>Noelaerhabdaceae</taxon>
        <taxon>Emiliania</taxon>
    </lineage>
</organism>
<evidence type="ECO:0000313" key="2">
    <source>
        <dbReference type="Proteomes" id="UP000013827"/>
    </source>
</evidence>
<sequence>MAQQQAPPAAQAPIVVVVDEVQITSDAALVLAPGAQHVKDRTPCLSWTTVYDNAGAVTNYTLGQSDAKGAFLPRCRFSVDQQTGTLLDGNHVLNVLFNGAFWSRLLTALDAANLFATSMEKIGVLHQRLAGLAMANPGVWVFAQLERQHGRFARVKEILESGQVFAEAEQAVLRSDPDAVVQRGKAATRRGRSCSPSVQRAVDVACGHGLVGLLLAYRFPALSVVGVDRRQRPAYTAYFVEGEAAELVSGEPRVRVDGETFVLCVHGCNEVNVEAVEMARECGASWMVVPCCLKTELYVQLESMRLTDAMQYAFLCGSMAKAYGAERVATLDARVTPRVTAGLVE</sequence>
<dbReference type="RefSeq" id="XP_005790165.1">
    <property type="nucleotide sequence ID" value="XM_005790108.1"/>
</dbReference>
<dbReference type="GeneID" id="17283006"/>
<name>A0A0D3KPQ1_EMIH1</name>
<dbReference type="InterPro" id="IPR029063">
    <property type="entry name" value="SAM-dependent_MTases_sf"/>
</dbReference>
<dbReference type="KEGG" id="ehx:EMIHUDRAFT_460488"/>
<protein>
    <recommendedName>
        <fullName evidence="3">Methyltransferase domain-containing protein</fullName>
    </recommendedName>
</protein>
<dbReference type="SUPFAM" id="SSF53335">
    <property type="entry name" value="S-adenosyl-L-methionine-dependent methyltransferases"/>
    <property type="match status" value="1"/>
</dbReference>